<dbReference type="Gene3D" id="2.40.30.170">
    <property type="match status" value="1"/>
</dbReference>
<sequence length="505" mass="52091">MRFLRRSLLGLFLLAATLGLLFQAGATLWGAAQSRMNAEPRSFPQRERTATVVTQVVEPVTLTPVLTVFGELRSTRTLTLRAPTGGTVETVAPEMVEGGVVAAGTTLFSVDPVEAEGLLASARADLSDAEADGRDAERALVLAEDELAAAEAQATLREQALTRARDLAERGITVASDLEAAELAASTAAAQVLAAREAVAQAQTRIDLTGTEVARRRIAVADAERTLGNVALRAPFGGRLSGVTLAPGARITANEEVAQLVDPDALEVAFRVSTEQYGRLTQDGSLLEAPVSVALEAGGFELTATGRITREAATVGEGQTGRLIFAALGEAAGLRPGDFVTVRIEEPALDGVALLPATAVGAGDEVLAVTEEDRLALRPVEVLRRQGDDLIVAAADLAGTEVVTERSPLLGAGLLIERAAPDGETAAAAPGGADAAPGDGPDSAAGTAAAGETIALDPERRARLRAFVVASEAMPEEARSRVLAQLDSDEVPAELVASLEDRMGG</sequence>
<evidence type="ECO:0000256" key="2">
    <source>
        <dbReference type="SAM" id="MobiDB-lite"/>
    </source>
</evidence>
<dbReference type="Gene3D" id="1.10.287.470">
    <property type="entry name" value="Helix hairpin bin"/>
    <property type="match status" value="1"/>
</dbReference>
<reference evidence="3 4" key="1">
    <citation type="submission" date="2016-11" db="EMBL/GenBank/DDBJ databases">
        <authorList>
            <person name="Jaros S."/>
            <person name="Januszkiewicz K."/>
            <person name="Wedrychowicz H."/>
        </authorList>
    </citation>
    <scope>NUCLEOTIDE SEQUENCE [LARGE SCALE GENOMIC DNA]</scope>
    <source>
        <strain evidence="3 4">DSM 100565</strain>
    </source>
</reference>
<dbReference type="EMBL" id="FQYO01000002">
    <property type="protein sequence ID" value="SHI62668.1"/>
    <property type="molecule type" value="Genomic_DNA"/>
</dbReference>
<evidence type="ECO:0000256" key="1">
    <source>
        <dbReference type="SAM" id="Coils"/>
    </source>
</evidence>
<protein>
    <submittedName>
        <fullName evidence="3">HlyD family secretion protein</fullName>
    </submittedName>
</protein>
<evidence type="ECO:0000313" key="3">
    <source>
        <dbReference type="EMBL" id="SHI62668.1"/>
    </source>
</evidence>
<dbReference type="AlphaFoldDB" id="A0A1M6CPM5"/>
<name>A0A1M6CPM5_9RHOB</name>
<keyword evidence="1" id="KW-0175">Coiled coil</keyword>
<keyword evidence="4" id="KW-1185">Reference proteome</keyword>
<dbReference type="RefSeq" id="WP_073327044.1">
    <property type="nucleotide sequence ID" value="NZ_FQYO01000002.1"/>
</dbReference>
<feature type="coiled-coil region" evidence="1">
    <location>
        <begin position="119"/>
        <end position="153"/>
    </location>
</feature>
<dbReference type="Gene3D" id="2.40.50.100">
    <property type="match status" value="1"/>
</dbReference>
<organism evidence="3 4">
    <name type="scientific">Wenxinia saemankumensis</name>
    <dbReference type="NCBI Taxonomy" id="1447782"/>
    <lineage>
        <taxon>Bacteria</taxon>
        <taxon>Pseudomonadati</taxon>
        <taxon>Pseudomonadota</taxon>
        <taxon>Alphaproteobacteria</taxon>
        <taxon>Rhodobacterales</taxon>
        <taxon>Roseobacteraceae</taxon>
        <taxon>Wenxinia</taxon>
    </lineage>
</organism>
<gene>
    <name evidence="3" type="ORF">SAMN05444417_1288</name>
</gene>
<proteinExistence type="predicted"/>
<dbReference type="PANTHER" id="PTHR30469:SF15">
    <property type="entry name" value="HLYD FAMILY OF SECRETION PROTEINS"/>
    <property type="match status" value="1"/>
</dbReference>
<dbReference type="Proteomes" id="UP000184292">
    <property type="component" value="Unassembled WGS sequence"/>
</dbReference>
<dbReference type="SUPFAM" id="SSF111369">
    <property type="entry name" value="HlyD-like secretion proteins"/>
    <property type="match status" value="1"/>
</dbReference>
<dbReference type="STRING" id="1447782.SAMN05444417_1288"/>
<dbReference type="GO" id="GO:1990281">
    <property type="term" value="C:efflux pump complex"/>
    <property type="evidence" value="ECO:0007669"/>
    <property type="project" value="TreeGrafter"/>
</dbReference>
<feature type="region of interest" description="Disordered" evidence="2">
    <location>
        <begin position="425"/>
        <end position="449"/>
    </location>
</feature>
<dbReference type="OrthoDB" id="7626141at2"/>
<accession>A0A1M6CPM5</accession>
<dbReference type="PANTHER" id="PTHR30469">
    <property type="entry name" value="MULTIDRUG RESISTANCE PROTEIN MDTA"/>
    <property type="match status" value="1"/>
</dbReference>
<dbReference type="GO" id="GO:0015562">
    <property type="term" value="F:efflux transmembrane transporter activity"/>
    <property type="evidence" value="ECO:0007669"/>
    <property type="project" value="TreeGrafter"/>
</dbReference>
<evidence type="ECO:0000313" key="4">
    <source>
        <dbReference type="Proteomes" id="UP000184292"/>
    </source>
</evidence>
<dbReference type="Gene3D" id="2.40.420.20">
    <property type="match status" value="1"/>
</dbReference>